<sequence>MCRRFTSRKVSFFGGFLCFLGLLLASVATSVNQLIVSVGLLVGLGSGITTTSGILVVYLYFERRRTFASSICLSGNALGGFFLPPLVDYLLKTYGLRGAFLILAALQLHICAASILFRPISHHAIVQAAELHKKALADTAKDKLIPSVTASSPIRHSSPSRLRLLWWRMRRRFISVESVKESELHHQVSFLRSATMMNSVPNLPLYARSWSVSGGPTFPDSRPSFNIGSRSSLTNQSPSKWSLTKFPLFQEHPSVLRLSYEDQSTGRSSPVHLHQHGGSQRSFSPRVLGSGVDRRSSLTRQTSIRTIHSRIMASVLEQDKEDIEGFLRDCGEMQKCVVKCKQIIKEEKENGNTVEENLEFGDERKEQEEEDSQKIAGKARCCGECLRGLCDTSLFRDGLFWVMAISVSLIAWGTPFAMIYLPSYAESVSIPSSVTTAMMSASSVADLIGRLLTGFVSDLGLCQLYYIYFFSSLAAGSATLILPHVTGTVGLTVVLCVLGFCVGSWFVMIPAMLAAHHGASKLAASYGMVRLFNGIMNFISPQAVGMMFDATQSYQAVYTLMGCNMVTGSSLVLLSPLLHRHNKNNNSSATENENDKSTKKNPDDNTV</sequence>
<dbReference type="InterPro" id="IPR011701">
    <property type="entry name" value="MFS"/>
</dbReference>
<gene>
    <name evidence="5" type="ORF">GWK47_041819</name>
</gene>
<dbReference type="InterPro" id="IPR020846">
    <property type="entry name" value="MFS_dom"/>
</dbReference>
<dbReference type="Gene3D" id="1.20.1250.20">
    <property type="entry name" value="MFS general substrate transporter like domains"/>
    <property type="match status" value="2"/>
</dbReference>
<evidence type="ECO:0000256" key="2">
    <source>
        <dbReference type="SAM" id="MobiDB-lite"/>
    </source>
</evidence>
<dbReference type="PANTHER" id="PTHR11360">
    <property type="entry name" value="MONOCARBOXYLATE TRANSPORTER"/>
    <property type="match status" value="1"/>
</dbReference>
<dbReference type="InterPro" id="IPR036259">
    <property type="entry name" value="MFS_trans_sf"/>
</dbReference>
<feature type="region of interest" description="Disordered" evidence="2">
    <location>
        <begin position="266"/>
        <end position="299"/>
    </location>
</feature>
<dbReference type="EMBL" id="JACEEZ010007644">
    <property type="protein sequence ID" value="KAG0723854.1"/>
    <property type="molecule type" value="Genomic_DNA"/>
</dbReference>
<keyword evidence="3" id="KW-1133">Transmembrane helix</keyword>
<feature type="transmembrane region" description="Helical" evidence="3">
    <location>
        <begin position="99"/>
        <end position="117"/>
    </location>
</feature>
<dbReference type="PROSITE" id="PS50850">
    <property type="entry name" value="MFS"/>
    <property type="match status" value="1"/>
</dbReference>
<comment type="caution">
    <text evidence="5">The sequence shown here is derived from an EMBL/GenBank/DDBJ whole genome shotgun (WGS) entry which is preliminary data.</text>
</comment>
<dbReference type="InterPro" id="IPR050327">
    <property type="entry name" value="Proton-linked_MCT"/>
</dbReference>
<evidence type="ECO:0000313" key="5">
    <source>
        <dbReference type="EMBL" id="KAG0723854.1"/>
    </source>
</evidence>
<feature type="transmembrane region" description="Helical" evidence="3">
    <location>
        <begin position="67"/>
        <end position="87"/>
    </location>
</feature>
<reference evidence="5" key="1">
    <citation type="submission" date="2020-07" db="EMBL/GenBank/DDBJ databases">
        <title>The High-quality genome of the commercially important snow crab, Chionoecetes opilio.</title>
        <authorList>
            <person name="Jeong J.-H."/>
            <person name="Ryu S."/>
        </authorList>
    </citation>
    <scope>NUCLEOTIDE SEQUENCE</scope>
    <source>
        <strain evidence="5">MADBK_172401_WGS</strain>
        <tissue evidence="5">Digestive gland</tissue>
    </source>
</reference>
<feature type="domain" description="Major facilitator superfamily (MFS) profile" evidence="4">
    <location>
        <begin position="1"/>
        <end position="122"/>
    </location>
</feature>
<evidence type="ECO:0000313" key="6">
    <source>
        <dbReference type="Proteomes" id="UP000770661"/>
    </source>
</evidence>
<comment type="subcellular location">
    <subcellularLocation>
        <location evidence="1">Membrane</location>
        <topology evidence="1">Multi-pass membrane protein</topology>
    </subcellularLocation>
</comment>
<organism evidence="5 6">
    <name type="scientific">Chionoecetes opilio</name>
    <name type="common">Atlantic snow crab</name>
    <name type="synonym">Cancer opilio</name>
    <dbReference type="NCBI Taxonomy" id="41210"/>
    <lineage>
        <taxon>Eukaryota</taxon>
        <taxon>Metazoa</taxon>
        <taxon>Ecdysozoa</taxon>
        <taxon>Arthropoda</taxon>
        <taxon>Crustacea</taxon>
        <taxon>Multicrustacea</taxon>
        <taxon>Malacostraca</taxon>
        <taxon>Eumalacostraca</taxon>
        <taxon>Eucarida</taxon>
        <taxon>Decapoda</taxon>
        <taxon>Pleocyemata</taxon>
        <taxon>Brachyura</taxon>
        <taxon>Eubrachyura</taxon>
        <taxon>Majoidea</taxon>
        <taxon>Majidae</taxon>
        <taxon>Chionoecetes</taxon>
    </lineage>
</organism>
<feature type="region of interest" description="Disordered" evidence="2">
    <location>
        <begin position="583"/>
        <end position="607"/>
    </location>
</feature>
<keyword evidence="3" id="KW-0812">Transmembrane</keyword>
<accession>A0A8J4YGM2</accession>
<evidence type="ECO:0000256" key="1">
    <source>
        <dbReference type="ARBA" id="ARBA00004141"/>
    </source>
</evidence>
<feature type="transmembrane region" description="Helical" evidence="3">
    <location>
        <begin position="556"/>
        <end position="578"/>
    </location>
</feature>
<dbReference type="PANTHER" id="PTHR11360:SF306">
    <property type="entry name" value="RE01051P"/>
    <property type="match status" value="1"/>
</dbReference>
<evidence type="ECO:0000256" key="3">
    <source>
        <dbReference type="SAM" id="Phobius"/>
    </source>
</evidence>
<dbReference type="OrthoDB" id="2213137at2759"/>
<dbReference type="GO" id="GO:0016020">
    <property type="term" value="C:membrane"/>
    <property type="evidence" value="ECO:0007669"/>
    <property type="project" value="UniProtKB-SubCell"/>
</dbReference>
<proteinExistence type="predicted"/>
<dbReference type="Proteomes" id="UP000770661">
    <property type="component" value="Unassembled WGS sequence"/>
</dbReference>
<keyword evidence="6" id="KW-1185">Reference proteome</keyword>
<feature type="transmembrane region" description="Helical" evidence="3">
    <location>
        <begin position="464"/>
        <end position="485"/>
    </location>
</feature>
<dbReference type="SUPFAM" id="SSF103473">
    <property type="entry name" value="MFS general substrate transporter"/>
    <property type="match status" value="1"/>
</dbReference>
<feature type="transmembrane region" description="Helical" evidence="3">
    <location>
        <begin position="399"/>
        <end position="421"/>
    </location>
</feature>
<feature type="transmembrane region" description="Helical" evidence="3">
    <location>
        <begin position="491"/>
        <end position="515"/>
    </location>
</feature>
<evidence type="ECO:0000259" key="4">
    <source>
        <dbReference type="PROSITE" id="PS50850"/>
    </source>
</evidence>
<protein>
    <submittedName>
        <fullName evidence="5">Monocarboxylate transporter 12-B</fullName>
    </submittedName>
</protein>
<keyword evidence="3" id="KW-0472">Membrane</keyword>
<dbReference type="AlphaFoldDB" id="A0A8J4YGM2"/>
<dbReference type="Pfam" id="PF07690">
    <property type="entry name" value="MFS_1"/>
    <property type="match status" value="2"/>
</dbReference>
<feature type="compositionally biased region" description="Basic and acidic residues" evidence="2">
    <location>
        <begin position="593"/>
        <end position="607"/>
    </location>
</feature>
<dbReference type="GO" id="GO:0008028">
    <property type="term" value="F:monocarboxylic acid transmembrane transporter activity"/>
    <property type="evidence" value="ECO:0007669"/>
    <property type="project" value="TreeGrafter"/>
</dbReference>
<feature type="transmembrane region" description="Helical" evidence="3">
    <location>
        <begin position="35"/>
        <end position="60"/>
    </location>
</feature>
<name>A0A8J4YGM2_CHIOP</name>